<keyword evidence="1" id="KW-1133">Transmembrane helix</keyword>
<dbReference type="RefSeq" id="WP_285520635.1">
    <property type="nucleotide sequence ID" value="NZ_JASNGB010000001.1"/>
</dbReference>
<protein>
    <submittedName>
        <fullName evidence="2">Uncharacterized protein</fullName>
    </submittedName>
</protein>
<evidence type="ECO:0000313" key="2">
    <source>
        <dbReference type="EMBL" id="MDL2342598.1"/>
    </source>
</evidence>
<dbReference type="Proteomes" id="UP001302059">
    <property type="component" value="Unassembled WGS sequence"/>
</dbReference>
<dbReference type="EMBL" id="JASNGB010000001">
    <property type="protein sequence ID" value="MDL2342598.1"/>
    <property type="molecule type" value="Genomic_DNA"/>
</dbReference>
<keyword evidence="1" id="KW-0472">Membrane</keyword>
<keyword evidence="1" id="KW-0812">Transmembrane</keyword>
<comment type="caution">
    <text evidence="2">The sequence shown here is derived from an EMBL/GenBank/DDBJ whole genome shotgun (WGS) entry which is preliminary data.</text>
</comment>
<sequence length="80" mass="8690">MRSYLRAQFGVGPLGLLLVLPLVLLAVVLTHDALKHGALAVTEPLRLLLAVPEIAAALFLLYLTRRIQDAVPQEAPREAL</sequence>
<gene>
    <name evidence="2" type="ORF">QOL99_00350</name>
</gene>
<keyword evidence="3" id="KW-1185">Reference proteome</keyword>
<organism evidence="2 3">
    <name type="scientific">Deinococcus rhizophilus</name>
    <dbReference type="NCBI Taxonomy" id="3049544"/>
    <lineage>
        <taxon>Bacteria</taxon>
        <taxon>Thermotogati</taxon>
        <taxon>Deinococcota</taxon>
        <taxon>Deinococci</taxon>
        <taxon>Deinococcales</taxon>
        <taxon>Deinococcaceae</taxon>
        <taxon>Deinococcus</taxon>
    </lineage>
</organism>
<name>A0ABT7JC31_9DEIO</name>
<feature type="transmembrane region" description="Helical" evidence="1">
    <location>
        <begin position="46"/>
        <end position="63"/>
    </location>
</feature>
<proteinExistence type="predicted"/>
<evidence type="ECO:0000256" key="1">
    <source>
        <dbReference type="SAM" id="Phobius"/>
    </source>
</evidence>
<accession>A0ABT7JC31</accession>
<reference evidence="2 3" key="1">
    <citation type="submission" date="2023-05" db="EMBL/GenBank/DDBJ databases">
        <authorList>
            <person name="Gao F."/>
        </authorList>
    </citation>
    <scope>NUCLEOTIDE SEQUENCE [LARGE SCALE GENOMIC DNA]</scope>
    <source>
        <strain evidence="2 3">MIMF12</strain>
    </source>
</reference>
<evidence type="ECO:0000313" key="3">
    <source>
        <dbReference type="Proteomes" id="UP001302059"/>
    </source>
</evidence>